<protein>
    <recommendedName>
        <fullName evidence="5">Transmembrane protein</fullName>
    </recommendedName>
</protein>
<dbReference type="PANTHER" id="PTHR37848:SF1">
    <property type="entry name" value="SUN DOMAIN-CONTAINING PROTEIN"/>
    <property type="match status" value="1"/>
</dbReference>
<evidence type="ECO:0000256" key="2">
    <source>
        <dbReference type="SAM" id="Phobius"/>
    </source>
</evidence>
<sequence length="416" mass="47508">MSKKQQHDYYYSFISPPTEEPASSSSSSLPPNPSAPPSTSDSFLPPPPPSYDDALVPSATTAFQPAPPPNKPNYDGYVLDASSPPFNPNVMPLMAMPVPDNNSNIPHNTSDYGLLDQDDYSNRPNAPLLSDTETNFNNGDDPFRGRPAPPGYSLYRAKYEIVRDGIISRDKHINQDGEALLQFLCQHNKPPRMKIHFYGYHEETVWVSQSTRNQDGELVEERVPSTRRIDDFEFDIDCSSNISNVCQGIYILPNPKTGEQKTLRQLCDDYCHSKNKLKELKLTKQVDWDYNGLSRALTSAIRDSGFYEHVEITYVMENHEIVVKTDFSISRWVDNRWVKLALILSCLWIIVYPLVWVFKQKFGHSDLKSAWNMNISERDWYGLHIEDVINSCRGNYITGGRFFKKRPSSYSVNMKL</sequence>
<keyword evidence="4" id="KW-1185">Reference proteome</keyword>
<feature type="transmembrane region" description="Helical" evidence="2">
    <location>
        <begin position="337"/>
        <end position="358"/>
    </location>
</feature>
<organism evidence="3 4">
    <name type="scientific">Mucor velutinosus</name>
    <dbReference type="NCBI Taxonomy" id="708070"/>
    <lineage>
        <taxon>Eukaryota</taxon>
        <taxon>Fungi</taxon>
        <taxon>Fungi incertae sedis</taxon>
        <taxon>Mucoromycota</taxon>
        <taxon>Mucoromycotina</taxon>
        <taxon>Mucoromycetes</taxon>
        <taxon>Mucorales</taxon>
        <taxon>Mucorineae</taxon>
        <taxon>Mucoraceae</taxon>
        <taxon>Mucor</taxon>
    </lineage>
</organism>
<feature type="region of interest" description="Disordered" evidence="1">
    <location>
        <begin position="130"/>
        <end position="149"/>
    </location>
</feature>
<feature type="compositionally biased region" description="Low complexity" evidence="1">
    <location>
        <begin position="15"/>
        <end position="29"/>
    </location>
</feature>
<evidence type="ECO:0000313" key="3">
    <source>
        <dbReference type="EMBL" id="KAK4509314.1"/>
    </source>
</evidence>
<dbReference type="PANTHER" id="PTHR37848">
    <property type="entry name" value="EXPRESSED PROTEIN"/>
    <property type="match status" value="1"/>
</dbReference>
<keyword evidence="2" id="KW-1133">Transmembrane helix</keyword>
<dbReference type="Proteomes" id="UP001304243">
    <property type="component" value="Unassembled WGS sequence"/>
</dbReference>
<dbReference type="AlphaFoldDB" id="A0AAN7HJN2"/>
<name>A0AAN7HJN2_9FUNG</name>
<comment type="caution">
    <text evidence="3">The sequence shown here is derived from an EMBL/GenBank/DDBJ whole genome shotgun (WGS) entry which is preliminary data.</text>
</comment>
<evidence type="ECO:0008006" key="5">
    <source>
        <dbReference type="Google" id="ProtNLM"/>
    </source>
</evidence>
<dbReference type="EMBL" id="JASEJX010000039">
    <property type="protein sequence ID" value="KAK4509314.1"/>
    <property type="molecule type" value="Genomic_DNA"/>
</dbReference>
<proteinExistence type="predicted"/>
<accession>A0AAN7HJN2</accession>
<reference evidence="3 4" key="1">
    <citation type="submission" date="2022-11" db="EMBL/GenBank/DDBJ databases">
        <title>Mucor velutinosus strain NIH1002 WGS.</title>
        <authorList>
            <person name="Subramanian P."/>
            <person name="Mullikin J.C."/>
            <person name="Segre J.A."/>
            <person name="Zelazny A.M."/>
        </authorList>
    </citation>
    <scope>NUCLEOTIDE SEQUENCE [LARGE SCALE GENOMIC DNA]</scope>
    <source>
        <strain evidence="3 4">NIH1002</strain>
    </source>
</reference>
<gene>
    <name evidence="3" type="ORF">ATC70_007665</name>
</gene>
<dbReference type="GeneID" id="89951351"/>
<evidence type="ECO:0000256" key="1">
    <source>
        <dbReference type="SAM" id="MobiDB-lite"/>
    </source>
</evidence>
<dbReference type="RefSeq" id="XP_064675980.1">
    <property type="nucleotide sequence ID" value="XM_064826923.1"/>
</dbReference>
<evidence type="ECO:0000313" key="4">
    <source>
        <dbReference type="Proteomes" id="UP001304243"/>
    </source>
</evidence>
<keyword evidence="2" id="KW-0812">Transmembrane</keyword>
<keyword evidence="2" id="KW-0472">Membrane</keyword>
<feature type="region of interest" description="Disordered" evidence="1">
    <location>
        <begin position="1"/>
        <end position="77"/>
    </location>
</feature>